<keyword evidence="5" id="KW-1185">Reference proteome</keyword>
<feature type="region of interest" description="Disordered" evidence="1">
    <location>
        <begin position="73"/>
        <end position="92"/>
    </location>
</feature>
<comment type="caution">
    <text evidence="4">The sequence shown here is derived from an EMBL/GenBank/DDBJ whole genome shotgun (WGS) entry which is preliminary data.</text>
</comment>
<dbReference type="InterPro" id="IPR036691">
    <property type="entry name" value="Endo/exonu/phosph_ase_sf"/>
</dbReference>
<dbReference type="GO" id="GO:0003824">
    <property type="term" value="F:catalytic activity"/>
    <property type="evidence" value="ECO:0007669"/>
    <property type="project" value="InterPro"/>
</dbReference>
<proteinExistence type="predicted"/>
<sequence length="479" mass="53992">MEIVFLLFLTATLNHTLGLVVNPPHSSRIQYNRDILLGFQSHGFPEDLLVDFSPSSGEYVFNCNNDFMRTSANTRSEARRRKRGKKGGVRQRLRKLTRANRLPLPSIVLSNVQSLKNKTDELQACVSFMHEFRDVCVLALTETWLTDADPDSTLIIDGFGAPIRLDRDPRTTGKSRGGGVCLYINPRWCTNVTVRERICLPDIELLSVSVRPFYLPREFPQIFLTVVYIHPSANANAAADVIHSVSQRLQSLSPDAPSFFLGDFNHVNCKKTLNGFKQHVTCPTRGNNTLDLCYGSIKGAYTSVAGPPLGSSDHNVVHLLPTYKSVLRRDRVQTHDVQLQTVPKVWKHATIVPVAKTKSPKVLNDFRPIALTSLVMKVLEKLVKKEVLKQVKGLLDPLQFAYQAVASKVIGVQQAQLQDIYLKRIWTKAKLIIDCPDHPLYKEFDLLPSGRRFRMPKTRTRRARVSFVPAATDRLNFLG</sequence>
<dbReference type="EMBL" id="JAOPHQ010002281">
    <property type="protein sequence ID" value="KAK0147778.1"/>
    <property type="molecule type" value="Genomic_DNA"/>
</dbReference>
<keyword evidence="2" id="KW-0732">Signal</keyword>
<reference evidence="4" key="1">
    <citation type="journal article" date="2023" name="Front. Mar. Sci.">
        <title>A new Merluccius polli reference genome to investigate the effects of global change in West African waters.</title>
        <authorList>
            <person name="Mateo J.L."/>
            <person name="Blanco-Fernandez C."/>
            <person name="Garcia-Vazquez E."/>
            <person name="Machado-Schiaffino G."/>
        </authorList>
    </citation>
    <scope>NUCLEOTIDE SEQUENCE</scope>
    <source>
        <strain evidence="4">C29</strain>
        <tissue evidence="4">Fin</tissue>
    </source>
</reference>
<feature type="domain" description="Endonuclease/exonuclease/phosphatase" evidence="3">
    <location>
        <begin position="120"/>
        <end position="314"/>
    </location>
</feature>
<feature type="signal peptide" evidence="2">
    <location>
        <begin position="1"/>
        <end position="18"/>
    </location>
</feature>
<organism evidence="4 5">
    <name type="scientific">Merluccius polli</name>
    <name type="common">Benguela hake</name>
    <name type="synonym">Merluccius cadenati</name>
    <dbReference type="NCBI Taxonomy" id="89951"/>
    <lineage>
        <taxon>Eukaryota</taxon>
        <taxon>Metazoa</taxon>
        <taxon>Chordata</taxon>
        <taxon>Craniata</taxon>
        <taxon>Vertebrata</taxon>
        <taxon>Euteleostomi</taxon>
        <taxon>Actinopterygii</taxon>
        <taxon>Neopterygii</taxon>
        <taxon>Teleostei</taxon>
        <taxon>Neoteleostei</taxon>
        <taxon>Acanthomorphata</taxon>
        <taxon>Zeiogadaria</taxon>
        <taxon>Gadariae</taxon>
        <taxon>Gadiformes</taxon>
        <taxon>Gadoidei</taxon>
        <taxon>Merlucciidae</taxon>
        <taxon>Merluccius</taxon>
    </lineage>
</organism>
<protein>
    <recommendedName>
        <fullName evidence="3">Endonuclease/exonuclease/phosphatase domain-containing protein</fullName>
    </recommendedName>
</protein>
<evidence type="ECO:0000259" key="3">
    <source>
        <dbReference type="Pfam" id="PF03372"/>
    </source>
</evidence>
<name>A0AA47MW33_MERPO</name>
<dbReference type="Proteomes" id="UP001174136">
    <property type="component" value="Unassembled WGS sequence"/>
</dbReference>
<evidence type="ECO:0000256" key="2">
    <source>
        <dbReference type="SAM" id="SignalP"/>
    </source>
</evidence>
<evidence type="ECO:0000313" key="4">
    <source>
        <dbReference type="EMBL" id="KAK0147778.1"/>
    </source>
</evidence>
<evidence type="ECO:0000256" key="1">
    <source>
        <dbReference type="SAM" id="MobiDB-lite"/>
    </source>
</evidence>
<dbReference type="SUPFAM" id="SSF56219">
    <property type="entry name" value="DNase I-like"/>
    <property type="match status" value="1"/>
</dbReference>
<feature type="chain" id="PRO_5041415075" description="Endonuclease/exonuclease/phosphatase domain-containing protein" evidence="2">
    <location>
        <begin position="19"/>
        <end position="479"/>
    </location>
</feature>
<dbReference type="PANTHER" id="PTHR47510:SF3">
    <property type="entry name" value="ENDO_EXONUCLEASE_PHOSPHATASE DOMAIN-CONTAINING PROTEIN"/>
    <property type="match status" value="1"/>
</dbReference>
<dbReference type="Pfam" id="PF03372">
    <property type="entry name" value="Exo_endo_phos"/>
    <property type="match status" value="1"/>
</dbReference>
<dbReference type="InterPro" id="IPR005135">
    <property type="entry name" value="Endo/exonuclease/phosphatase"/>
</dbReference>
<dbReference type="AlphaFoldDB" id="A0AA47MW33"/>
<feature type="compositionally biased region" description="Basic residues" evidence="1">
    <location>
        <begin position="78"/>
        <end position="92"/>
    </location>
</feature>
<gene>
    <name evidence="4" type="ORF">N1851_012519</name>
</gene>
<dbReference type="Gene3D" id="3.60.10.10">
    <property type="entry name" value="Endonuclease/exonuclease/phosphatase"/>
    <property type="match status" value="1"/>
</dbReference>
<dbReference type="PANTHER" id="PTHR47510">
    <property type="entry name" value="REVERSE TRANSCRIPTASE DOMAIN-CONTAINING PROTEIN"/>
    <property type="match status" value="1"/>
</dbReference>
<accession>A0AA47MW33</accession>
<evidence type="ECO:0000313" key="5">
    <source>
        <dbReference type="Proteomes" id="UP001174136"/>
    </source>
</evidence>